<sequence length="117" mass="13904">MIIPPEEVIENIKQYALLPLLLSVFEKDRKLIYSSGIKTMEPYVSLMEQTIKRVEEDLNETKRYFYKNGVKVYEEERTSDGIQLKYLYRGYQHTANYPLENQKGPFILLMKKYLGVE</sequence>
<dbReference type="RefSeq" id="WP_209810099.1">
    <property type="nucleotide sequence ID" value="NZ_JAGGKT010000004.1"/>
</dbReference>
<dbReference type="InterPro" id="IPR058600">
    <property type="entry name" value="YhjD-like"/>
</dbReference>
<dbReference type="Pfam" id="PF26325">
    <property type="entry name" value="YhjD"/>
    <property type="match status" value="1"/>
</dbReference>
<evidence type="ECO:0000313" key="2">
    <source>
        <dbReference type="Proteomes" id="UP001519343"/>
    </source>
</evidence>
<reference evidence="1 2" key="1">
    <citation type="submission" date="2021-03" db="EMBL/GenBank/DDBJ databases">
        <title>Genomic Encyclopedia of Type Strains, Phase IV (KMG-IV): sequencing the most valuable type-strain genomes for metagenomic binning, comparative biology and taxonomic classification.</title>
        <authorList>
            <person name="Goeker M."/>
        </authorList>
    </citation>
    <scope>NUCLEOTIDE SEQUENCE [LARGE SCALE GENOMIC DNA]</scope>
    <source>
        <strain evidence="1 2">DSM 24738</strain>
    </source>
</reference>
<dbReference type="Proteomes" id="UP001519343">
    <property type="component" value="Unassembled WGS sequence"/>
</dbReference>
<dbReference type="EMBL" id="JAGGKT010000004">
    <property type="protein sequence ID" value="MBP1932045.1"/>
    <property type="molecule type" value="Genomic_DNA"/>
</dbReference>
<accession>A0ABS4GP39</accession>
<gene>
    <name evidence="1" type="ORF">J2Z37_002046</name>
</gene>
<keyword evidence="2" id="KW-1185">Reference proteome</keyword>
<proteinExistence type="predicted"/>
<name>A0ABS4GP39_9BACL</name>
<comment type="caution">
    <text evidence="1">The sequence shown here is derived from an EMBL/GenBank/DDBJ whole genome shotgun (WGS) entry which is preliminary data.</text>
</comment>
<protein>
    <submittedName>
        <fullName evidence="1">Uncharacterized protein</fullName>
    </submittedName>
</protein>
<evidence type="ECO:0000313" key="1">
    <source>
        <dbReference type="EMBL" id="MBP1932045.1"/>
    </source>
</evidence>
<organism evidence="1 2">
    <name type="scientific">Ammoniphilus resinae</name>
    <dbReference type="NCBI Taxonomy" id="861532"/>
    <lineage>
        <taxon>Bacteria</taxon>
        <taxon>Bacillati</taxon>
        <taxon>Bacillota</taxon>
        <taxon>Bacilli</taxon>
        <taxon>Bacillales</taxon>
        <taxon>Paenibacillaceae</taxon>
        <taxon>Aneurinibacillus group</taxon>
        <taxon>Ammoniphilus</taxon>
    </lineage>
</organism>